<evidence type="ECO:0000259" key="1">
    <source>
        <dbReference type="Pfam" id="PF08887"/>
    </source>
</evidence>
<dbReference type="Pfam" id="PF08887">
    <property type="entry name" value="GAD-like"/>
    <property type="match status" value="1"/>
</dbReference>
<dbReference type="Pfam" id="PF08906">
    <property type="entry name" value="T6SS_Tdi1_C"/>
    <property type="match status" value="1"/>
</dbReference>
<sequence>MIEISDFVSHGPVEPEVIEAYRGRVPDEVIQLWEKYGYGTFAEGFLRVINPAVYEAELADCLGKTQGDGVAIPILVTGLADLITWEPSHSGFVGIKYREDGISGLNSTLSAILRMLGRGTDWYLSRTLNWDIFPKAIAAHGELPYGESFTFVPLLSLGGPEKVENLKKRETIAAIQVMVEFQGVVGH</sequence>
<dbReference type="InterPro" id="IPR014983">
    <property type="entry name" value="GAD-rel"/>
</dbReference>
<keyword evidence="4" id="KW-1185">Reference proteome</keyword>
<dbReference type="AlphaFoldDB" id="A0A496PLZ6"/>
<evidence type="ECO:0000313" key="4">
    <source>
        <dbReference type="Proteomes" id="UP000273119"/>
    </source>
</evidence>
<dbReference type="EMBL" id="QQXL01000001">
    <property type="protein sequence ID" value="RKW71545.1"/>
    <property type="molecule type" value="Genomic_DNA"/>
</dbReference>
<dbReference type="RefSeq" id="WP_121483808.1">
    <property type="nucleotide sequence ID" value="NZ_QQXL01000001.1"/>
</dbReference>
<reference evidence="3 4" key="1">
    <citation type="submission" date="2018-07" db="EMBL/GenBank/DDBJ databases">
        <title>Arthrobacter sp. nov., isolated from raw cow's milk with high bacterial count.</title>
        <authorList>
            <person name="Hahne J."/>
            <person name="Isele D."/>
            <person name="Lipski A."/>
        </authorList>
    </citation>
    <scope>NUCLEOTIDE SEQUENCE [LARGE SCALE GENOMIC DNA]</scope>
    <source>
        <strain evidence="3 4">JZ R-183</strain>
    </source>
</reference>
<organism evidence="3 4">
    <name type="scientific">Galactobacter caseinivorans</name>
    <dbReference type="NCBI Taxonomy" id="2676123"/>
    <lineage>
        <taxon>Bacteria</taxon>
        <taxon>Bacillati</taxon>
        <taxon>Actinomycetota</taxon>
        <taxon>Actinomycetes</taxon>
        <taxon>Micrococcales</taxon>
        <taxon>Micrococcaceae</taxon>
        <taxon>Galactobacter</taxon>
    </lineage>
</organism>
<proteinExistence type="predicted"/>
<comment type="caution">
    <text evidence="3">The sequence shown here is derived from an EMBL/GenBank/DDBJ whole genome shotgun (WGS) entry which is preliminary data.</text>
</comment>
<accession>A0A496PLZ6</accession>
<feature type="domain" description="GAD-related" evidence="1">
    <location>
        <begin position="9"/>
        <end position="89"/>
    </location>
</feature>
<gene>
    <name evidence="3" type="ORF">DWQ67_01485</name>
</gene>
<feature type="domain" description="T6SS immunity protein Tdi1 C-terminal" evidence="2">
    <location>
        <begin position="123"/>
        <end position="168"/>
    </location>
</feature>
<dbReference type="InterPro" id="IPR015002">
    <property type="entry name" value="T6SS_Tdi1_C"/>
</dbReference>
<dbReference type="Proteomes" id="UP000273119">
    <property type="component" value="Unassembled WGS sequence"/>
</dbReference>
<name>A0A496PLZ6_9MICC</name>
<evidence type="ECO:0000313" key="3">
    <source>
        <dbReference type="EMBL" id="RKW71545.1"/>
    </source>
</evidence>
<protein>
    <submittedName>
        <fullName evidence="3">DUF1851 domain-containing protein</fullName>
    </submittedName>
</protein>
<evidence type="ECO:0000259" key="2">
    <source>
        <dbReference type="Pfam" id="PF08906"/>
    </source>
</evidence>